<dbReference type="OrthoDB" id="423802at2"/>
<dbReference type="SUPFAM" id="SSF48452">
    <property type="entry name" value="TPR-like"/>
    <property type="match status" value="1"/>
</dbReference>
<evidence type="ECO:0000313" key="2">
    <source>
        <dbReference type="Proteomes" id="UP000003781"/>
    </source>
</evidence>
<organism evidence="1 2">
    <name type="scientific">Crocosphaera chwakensis CCY0110</name>
    <dbReference type="NCBI Taxonomy" id="391612"/>
    <lineage>
        <taxon>Bacteria</taxon>
        <taxon>Bacillati</taxon>
        <taxon>Cyanobacteriota</taxon>
        <taxon>Cyanophyceae</taxon>
        <taxon>Oscillatoriophycideae</taxon>
        <taxon>Chroococcales</taxon>
        <taxon>Aphanothecaceae</taxon>
        <taxon>Crocosphaera</taxon>
        <taxon>Crocosphaera chwakensis</taxon>
    </lineage>
</organism>
<accession>A3IVE3</accession>
<dbReference type="AlphaFoldDB" id="A3IVE3"/>
<evidence type="ECO:0000313" key="1">
    <source>
        <dbReference type="EMBL" id="EAZ89515.1"/>
    </source>
</evidence>
<comment type="caution">
    <text evidence="1">The sequence shown here is derived from an EMBL/GenBank/DDBJ whole genome shotgun (WGS) entry which is preliminary data.</text>
</comment>
<dbReference type="InterPro" id="IPR011990">
    <property type="entry name" value="TPR-like_helical_dom_sf"/>
</dbReference>
<reference evidence="1 2" key="1">
    <citation type="submission" date="2007-03" db="EMBL/GenBank/DDBJ databases">
        <authorList>
            <person name="Stal L."/>
            <person name="Ferriera S."/>
            <person name="Johnson J."/>
            <person name="Kravitz S."/>
            <person name="Beeson K."/>
            <person name="Sutton G."/>
            <person name="Rogers Y.-H."/>
            <person name="Friedman R."/>
            <person name="Frazier M."/>
            <person name="Venter J.C."/>
        </authorList>
    </citation>
    <scope>NUCLEOTIDE SEQUENCE [LARGE SCALE GENOMIC DNA]</scope>
    <source>
        <strain evidence="1 2">CCY0110</strain>
    </source>
</reference>
<dbReference type="eggNOG" id="COG4783">
    <property type="taxonomic scope" value="Bacteria"/>
</dbReference>
<gene>
    <name evidence="1" type="ORF">CY0110_09101</name>
</gene>
<proteinExistence type="predicted"/>
<dbReference type="RefSeq" id="WP_008277353.1">
    <property type="nucleotide sequence ID" value="NZ_AAXW01000042.1"/>
</dbReference>
<dbReference type="Proteomes" id="UP000003781">
    <property type="component" value="Unassembled WGS sequence"/>
</dbReference>
<dbReference type="EMBL" id="AAXW01000042">
    <property type="protein sequence ID" value="EAZ89515.1"/>
    <property type="molecule type" value="Genomic_DNA"/>
</dbReference>
<keyword evidence="2" id="KW-1185">Reference proteome</keyword>
<dbReference type="Gene3D" id="1.25.40.10">
    <property type="entry name" value="Tetratricopeptide repeat domain"/>
    <property type="match status" value="1"/>
</dbReference>
<protein>
    <submittedName>
        <fullName evidence="1">TPR repeat</fullName>
    </submittedName>
</protein>
<name>A3IVE3_9CHRO</name>
<sequence>MTETVATAFEQGLERYQQGESLDTLIPHFKQICDRAPKNPTAWACLAWLYLLADKPELALKAAKKSVKIDNRPPQARINLALAMLDTGAKGVRDHVDAAKQMMSLDEEIHQDIMENIEDGLSRKPDWKSLQRVKKWLVSPE</sequence>